<keyword evidence="1" id="KW-0596">Phosphopantetheine</keyword>
<organism evidence="4 5">
    <name type="scientific">Aspergillus wentii DTO 134E9</name>
    <dbReference type="NCBI Taxonomy" id="1073089"/>
    <lineage>
        <taxon>Eukaryota</taxon>
        <taxon>Fungi</taxon>
        <taxon>Dikarya</taxon>
        <taxon>Ascomycota</taxon>
        <taxon>Pezizomycotina</taxon>
        <taxon>Eurotiomycetes</taxon>
        <taxon>Eurotiomycetidae</taxon>
        <taxon>Eurotiales</taxon>
        <taxon>Aspergillaceae</taxon>
        <taxon>Aspergillus</taxon>
        <taxon>Aspergillus subgen. Cremei</taxon>
    </lineage>
</organism>
<dbReference type="SMART" id="SM00822">
    <property type="entry name" value="PKS_KR"/>
    <property type="match status" value="1"/>
</dbReference>
<evidence type="ECO:0000259" key="3">
    <source>
        <dbReference type="SMART" id="SM00822"/>
    </source>
</evidence>
<dbReference type="PANTHER" id="PTHR43775">
    <property type="entry name" value="FATTY ACID SYNTHASE"/>
    <property type="match status" value="1"/>
</dbReference>
<dbReference type="AlphaFoldDB" id="A0A1L9RL19"/>
<dbReference type="VEuPathDB" id="FungiDB:ASPWEDRAFT_518357"/>
<dbReference type="Gene3D" id="3.40.50.720">
    <property type="entry name" value="NAD(P)-binding Rossmann-like Domain"/>
    <property type="match status" value="1"/>
</dbReference>
<dbReference type="OrthoDB" id="329835at2759"/>
<dbReference type="InterPro" id="IPR057326">
    <property type="entry name" value="KR_dom"/>
</dbReference>
<name>A0A1L9RL19_ASPWE</name>
<dbReference type="Proteomes" id="UP000184383">
    <property type="component" value="Unassembled WGS sequence"/>
</dbReference>
<dbReference type="GO" id="GO:0004312">
    <property type="term" value="F:fatty acid synthase activity"/>
    <property type="evidence" value="ECO:0007669"/>
    <property type="project" value="TreeGrafter"/>
</dbReference>
<dbReference type="InterPro" id="IPR013968">
    <property type="entry name" value="PKS_KR"/>
</dbReference>
<feature type="domain" description="Ketoreductase" evidence="3">
    <location>
        <begin position="2"/>
        <end position="151"/>
    </location>
</feature>
<proteinExistence type="predicted"/>
<dbReference type="STRING" id="1073089.A0A1L9RL19"/>
<evidence type="ECO:0000256" key="2">
    <source>
        <dbReference type="ARBA" id="ARBA00022553"/>
    </source>
</evidence>
<evidence type="ECO:0000256" key="1">
    <source>
        <dbReference type="ARBA" id="ARBA00022450"/>
    </source>
</evidence>
<dbReference type="InterPro" id="IPR050091">
    <property type="entry name" value="PKS_NRPS_Biosynth_Enz"/>
</dbReference>
<dbReference type="RefSeq" id="XP_040689306.1">
    <property type="nucleotide sequence ID" value="XM_040837661.1"/>
</dbReference>
<keyword evidence="2" id="KW-0597">Phosphoprotein</keyword>
<sequence>MGLAQYLVYLLHSAESSADSSARSQDLFCGLNSQGCTVNLVTGTVADIADVRIAVDCRPRPISGVLHLSMVLQDRALLQMTLEDWKAATMPKVTGTWNLHHVFEHHQLDFFLLFSSLVGHQGYSCQANYAAGSTFLDAFAQYRRSLGLLLM</sequence>
<dbReference type="GeneID" id="63753509"/>
<dbReference type="SUPFAM" id="SSF51735">
    <property type="entry name" value="NAD(P)-binding Rossmann-fold domains"/>
    <property type="match status" value="1"/>
</dbReference>
<dbReference type="Pfam" id="PF08659">
    <property type="entry name" value="KR"/>
    <property type="match status" value="1"/>
</dbReference>
<dbReference type="InterPro" id="IPR036291">
    <property type="entry name" value="NAD(P)-bd_dom_sf"/>
</dbReference>
<keyword evidence="5" id="KW-1185">Reference proteome</keyword>
<protein>
    <recommendedName>
        <fullName evidence="3">Ketoreductase domain-containing protein</fullName>
    </recommendedName>
</protein>
<dbReference type="GO" id="GO:0016874">
    <property type="term" value="F:ligase activity"/>
    <property type="evidence" value="ECO:0007669"/>
    <property type="project" value="UniProtKB-KW"/>
</dbReference>
<dbReference type="GO" id="GO:0044550">
    <property type="term" value="P:secondary metabolite biosynthetic process"/>
    <property type="evidence" value="ECO:0007669"/>
    <property type="project" value="TreeGrafter"/>
</dbReference>
<accession>A0A1L9RL19</accession>
<dbReference type="EMBL" id="KV878212">
    <property type="protein sequence ID" value="OJJ35630.1"/>
    <property type="molecule type" value="Genomic_DNA"/>
</dbReference>
<reference evidence="5" key="1">
    <citation type="journal article" date="2017" name="Genome Biol.">
        <title>Comparative genomics reveals high biological diversity and specific adaptations in the industrially and medically important fungal genus Aspergillus.</title>
        <authorList>
            <person name="de Vries R.P."/>
            <person name="Riley R."/>
            <person name="Wiebenga A."/>
            <person name="Aguilar-Osorio G."/>
            <person name="Amillis S."/>
            <person name="Uchima C.A."/>
            <person name="Anderluh G."/>
            <person name="Asadollahi M."/>
            <person name="Askin M."/>
            <person name="Barry K."/>
            <person name="Battaglia E."/>
            <person name="Bayram O."/>
            <person name="Benocci T."/>
            <person name="Braus-Stromeyer S.A."/>
            <person name="Caldana C."/>
            <person name="Canovas D."/>
            <person name="Cerqueira G.C."/>
            <person name="Chen F."/>
            <person name="Chen W."/>
            <person name="Choi C."/>
            <person name="Clum A."/>
            <person name="Dos Santos R.A."/>
            <person name="Damasio A.R."/>
            <person name="Diallinas G."/>
            <person name="Emri T."/>
            <person name="Fekete E."/>
            <person name="Flipphi M."/>
            <person name="Freyberg S."/>
            <person name="Gallo A."/>
            <person name="Gournas C."/>
            <person name="Habgood R."/>
            <person name="Hainaut M."/>
            <person name="Harispe M.L."/>
            <person name="Henrissat B."/>
            <person name="Hilden K.S."/>
            <person name="Hope R."/>
            <person name="Hossain A."/>
            <person name="Karabika E."/>
            <person name="Karaffa L."/>
            <person name="Karanyi Z."/>
            <person name="Krasevec N."/>
            <person name="Kuo A."/>
            <person name="Kusch H."/>
            <person name="LaButti K."/>
            <person name="Lagendijk E.L."/>
            <person name="Lapidus A."/>
            <person name="Levasseur A."/>
            <person name="Lindquist E."/>
            <person name="Lipzen A."/>
            <person name="Logrieco A.F."/>
            <person name="MacCabe A."/>
            <person name="Maekelae M.R."/>
            <person name="Malavazi I."/>
            <person name="Melin P."/>
            <person name="Meyer V."/>
            <person name="Mielnichuk N."/>
            <person name="Miskei M."/>
            <person name="Molnar A.P."/>
            <person name="Mule G."/>
            <person name="Ngan C.Y."/>
            <person name="Orejas M."/>
            <person name="Orosz E."/>
            <person name="Ouedraogo J.P."/>
            <person name="Overkamp K.M."/>
            <person name="Park H.-S."/>
            <person name="Perrone G."/>
            <person name="Piumi F."/>
            <person name="Punt P.J."/>
            <person name="Ram A.F."/>
            <person name="Ramon A."/>
            <person name="Rauscher S."/>
            <person name="Record E."/>
            <person name="Riano-Pachon D.M."/>
            <person name="Robert V."/>
            <person name="Roehrig J."/>
            <person name="Ruller R."/>
            <person name="Salamov A."/>
            <person name="Salih N.S."/>
            <person name="Samson R.A."/>
            <person name="Sandor E."/>
            <person name="Sanguinetti M."/>
            <person name="Schuetze T."/>
            <person name="Sepcic K."/>
            <person name="Shelest E."/>
            <person name="Sherlock G."/>
            <person name="Sophianopoulou V."/>
            <person name="Squina F.M."/>
            <person name="Sun H."/>
            <person name="Susca A."/>
            <person name="Todd R.B."/>
            <person name="Tsang A."/>
            <person name="Unkles S.E."/>
            <person name="van de Wiele N."/>
            <person name="van Rossen-Uffink D."/>
            <person name="Oliveira J.V."/>
            <person name="Vesth T.C."/>
            <person name="Visser J."/>
            <person name="Yu J.-H."/>
            <person name="Zhou M."/>
            <person name="Andersen M.R."/>
            <person name="Archer D.B."/>
            <person name="Baker S.E."/>
            <person name="Benoit I."/>
            <person name="Brakhage A.A."/>
            <person name="Braus G.H."/>
            <person name="Fischer R."/>
            <person name="Frisvad J.C."/>
            <person name="Goldman G.H."/>
            <person name="Houbraken J."/>
            <person name="Oakley B."/>
            <person name="Pocsi I."/>
            <person name="Scazzocchio C."/>
            <person name="Seiboth B."/>
            <person name="vanKuyk P.A."/>
            <person name="Wortman J."/>
            <person name="Dyer P.S."/>
            <person name="Grigoriev I.V."/>
        </authorList>
    </citation>
    <scope>NUCLEOTIDE SEQUENCE [LARGE SCALE GENOMIC DNA]</scope>
    <source>
        <strain evidence="5">DTO 134E9</strain>
    </source>
</reference>
<evidence type="ECO:0000313" key="4">
    <source>
        <dbReference type="EMBL" id="OJJ35630.1"/>
    </source>
</evidence>
<evidence type="ECO:0000313" key="5">
    <source>
        <dbReference type="Proteomes" id="UP000184383"/>
    </source>
</evidence>
<dbReference type="GO" id="GO:0006633">
    <property type="term" value="P:fatty acid biosynthetic process"/>
    <property type="evidence" value="ECO:0007669"/>
    <property type="project" value="TreeGrafter"/>
</dbReference>
<gene>
    <name evidence="4" type="ORF">ASPWEDRAFT_518357</name>
</gene>
<dbReference type="PANTHER" id="PTHR43775:SF37">
    <property type="entry name" value="SI:DKEY-61P9.11"/>
    <property type="match status" value="1"/>
</dbReference>